<name>X1SH14_9ZZZZ</name>
<evidence type="ECO:0000256" key="1">
    <source>
        <dbReference type="ARBA" id="ARBA00022679"/>
    </source>
</evidence>
<dbReference type="InterPro" id="IPR029044">
    <property type="entry name" value="Nucleotide-diphossugar_trans"/>
</dbReference>
<keyword evidence="1" id="KW-0808">Transferase</keyword>
<dbReference type="PANTHER" id="PTHR43584:SF8">
    <property type="entry name" value="N-ACETYLMURAMATE ALPHA-1-PHOSPHATE URIDYLYLTRANSFERASE"/>
    <property type="match status" value="1"/>
</dbReference>
<dbReference type="PANTHER" id="PTHR43584">
    <property type="entry name" value="NUCLEOTIDYL TRANSFERASE"/>
    <property type="match status" value="1"/>
</dbReference>
<evidence type="ECO:0000313" key="4">
    <source>
        <dbReference type="EMBL" id="GAI67034.1"/>
    </source>
</evidence>
<dbReference type="InterPro" id="IPR050065">
    <property type="entry name" value="GlmU-like"/>
</dbReference>
<dbReference type="Gene3D" id="3.90.550.10">
    <property type="entry name" value="Spore Coat Polysaccharide Biosynthesis Protein SpsA, Chain A"/>
    <property type="match status" value="1"/>
</dbReference>
<comment type="caution">
    <text evidence="4">The sequence shown here is derived from an EMBL/GenBank/DDBJ whole genome shotgun (WGS) entry which is preliminary data.</text>
</comment>
<protein>
    <recommendedName>
        <fullName evidence="3">Nucleotidyl transferase domain-containing protein</fullName>
    </recommendedName>
</protein>
<proteinExistence type="predicted"/>
<keyword evidence="2" id="KW-0548">Nucleotidyltransferase</keyword>
<evidence type="ECO:0000259" key="3">
    <source>
        <dbReference type="Pfam" id="PF00483"/>
    </source>
</evidence>
<organism evidence="4">
    <name type="scientific">marine sediment metagenome</name>
    <dbReference type="NCBI Taxonomy" id="412755"/>
    <lineage>
        <taxon>unclassified sequences</taxon>
        <taxon>metagenomes</taxon>
        <taxon>ecological metagenomes</taxon>
    </lineage>
</organism>
<sequence>MPSSINTYVIILAAGKATRLRPLSDIIPKPLIKINGIPIISRVIRTFKEAGFINFIILVGYKQQAIKTELLKIQDIKLEFIEQIIQIGMADGLLLCLNQFKEKKQKLYNFFITAADVVFSKQKINQMFSLYKNASADIILGLMKSKDKRIASGHGNVKISKDSELNRDSDIEHGLKIVDIVEKPEENQILSEYYSLPFYIFNQKIIKKLEKTNFSFRGEKEMQDSIKTSIKKGDIVRGINIIDHDITIENIGSYHLTFMEDIIKMDKRFRYIDKNSSFF</sequence>
<dbReference type="InterPro" id="IPR005835">
    <property type="entry name" value="NTP_transferase_dom"/>
</dbReference>
<dbReference type="GO" id="GO:0016779">
    <property type="term" value="F:nucleotidyltransferase activity"/>
    <property type="evidence" value="ECO:0007669"/>
    <property type="project" value="UniProtKB-KW"/>
</dbReference>
<dbReference type="SUPFAM" id="SSF53448">
    <property type="entry name" value="Nucleotide-diphospho-sugar transferases"/>
    <property type="match status" value="1"/>
</dbReference>
<dbReference type="EMBL" id="BARW01002067">
    <property type="protein sequence ID" value="GAI67034.1"/>
    <property type="molecule type" value="Genomic_DNA"/>
</dbReference>
<reference evidence="4" key="1">
    <citation type="journal article" date="2014" name="Front. Microbiol.">
        <title>High frequency of phylogenetically diverse reductive dehalogenase-homologous genes in deep subseafloor sedimentary metagenomes.</title>
        <authorList>
            <person name="Kawai M."/>
            <person name="Futagami T."/>
            <person name="Toyoda A."/>
            <person name="Takaki Y."/>
            <person name="Nishi S."/>
            <person name="Hori S."/>
            <person name="Arai W."/>
            <person name="Tsubouchi T."/>
            <person name="Morono Y."/>
            <person name="Uchiyama I."/>
            <person name="Ito T."/>
            <person name="Fujiyama A."/>
            <person name="Inagaki F."/>
            <person name="Takami H."/>
        </authorList>
    </citation>
    <scope>NUCLEOTIDE SEQUENCE</scope>
    <source>
        <strain evidence="4">Expedition CK06-06</strain>
    </source>
</reference>
<gene>
    <name evidence="4" type="ORF">S12H4_06033</name>
</gene>
<dbReference type="Pfam" id="PF00483">
    <property type="entry name" value="NTP_transferase"/>
    <property type="match status" value="1"/>
</dbReference>
<feature type="domain" description="Nucleotidyl transferase" evidence="3">
    <location>
        <begin position="9"/>
        <end position="234"/>
    </location>
</feature>
<dbReference type="AlphaFoldDB" id="X1SH14"/>
<accession>X1SH14</accession>
<evidence type="ECO:0000256" key="2">
    <source>
        <dbReference type="ARBA" id="ARBA00022695"/>
    </source>
</evidence>